<sequence>MRLHEINTLEWDELVTNDPSSLIAVKGGNQIGVNCAISA</sequence>
<organism evidence="1">
    <name type="scientific">Rhizophora mucronata</name>
    <name type="common">Asiatic mangrove</name>
    <dbReference type="NCBI Taxonomy" id="61149"/>
    <lineage>
        <taxon>Eukaryota</taxon>
        <taxon>Viridiplantae</taxon>
        <taxon>Streptophyta</taxon>
        <taxon>Embryophyta</taxon>
        <taxon>Tracheophyta</taxon>
        <taxon>Spermatophyta</taxon>
        <taxon>Magnoliopsida</taxon>
        <taxon>eudicotyledons</taxon>
        <taxon>Gunneridae</taxon>
        <taxon>Pentapetalae</taxon>
        <taxon>rosids</taxon>
        <taxon>fabids</taxon>
        <taxon>Malpighiales</taxon>
        <taxon>Rhizophoraceae</taxon>
        <taxon>Rhizophora</taxon>
    </lineage>
</organism>
<reference evidence="1" key="1">
    <citation type="submission" date="2018-02" db="EMBL/GenBank/DDBJ databases">
        <title>Rhizophora mucronata_Transcriptome.</title>
        <authorList>
            <person name="Meera S.P."/>
            <person name="Sreeshan A."/>
            <person name="Augustine A."/>
        </authorList>
    </citation>
    <scope>NUCLEOTIDE SEQUENCE</scope>
    <source>
        <tissue evidence="1">Leaf</tissue>
    </source>
</reference>
<accession>A0A2P2LW59</accession>
<dbReference type="AlphaFoldDB" id="A0A2P2LW59"/>
<name>A0A2P2LW59_RHIMU</name>
<protein>
    <submittedName>
        <fullName evidence="1">Calmodulin-binding transcription activator 5</fullName>
    </submittedName>
</protein>
<dbReference type="EMBL" id="GGEC01041726">
    <property type="protein sequence ID" value="MBX22210.1"/>
    <property type="molecule type" value="Transcribed_RNA"/>
</dbReference>
<evidence type="ECO:0000313" key="1">
    <source>
        <dbReference type="EMBL" id="MBX22210.1"/>
    </source>
</evidence>
<proteinExistence type="predicted"/>